<organism evidence="2 3">
    <name type="scientific">Lasius niger</name>
    <name type="common">Black garden ant</name>
    <dbReference type="NCBI Taxonomy" id="67767"/>
    <lineage>
        <taxon>Eukaryota</taxon>
        <taxon>Metazoa</taxon>
        <taxon>Ecdysozoa</taxon>
        <taxon>Arthropoda</taxon>
        <taxon>Hexapoda</taxon>
        <taxon>Insecta</taxon>
        <taxon>Pterygota</taxon>
        <taxon>Neoptera</taxon>
        <taxon>Endopterygota</taxon>
        <taxon>Hymenoptera</taxon>
        <taxon>Apocrita</taxon>
        <taxon>Aculeata</taxon>
        <taxon>Formicoidea</taxon>
        <taxon>Formicidae</taxon>
        <taxon>Formicinae</taxon>
        <taxon>Lasius</taxon>
        <taxon>Lasius</taxon>
    </lineage>
</organism>
<sequence length="86" mass="9358">MLMQPVSNKAQLNASIYTRLGGLASPSQFVRPSLTAPDRRHARPLRGVQGSPEATQAGTAKRWTGLMVPVQERIAKLIDVSRVAIH</sequence>
<evidence type="ECO:0000313" key="3">
    <source>
        <dbReference type="Proteomes" id="UP000036403"/>
    </source>
</evidence>
<dbReference type="EMBL" id="LBMM01036314">
    <property type="protein sequence ID" value="KMQ81363.1"/>
    <property type="molecule type" value="Genomic_DNA"/>
</dbReference>
<protein>
    <submittedName>
        <fullName evidence="2">Rho gtpase-activating protein 21</fullName>
    </submittedName>
</protein>
<evidence type="ECO:0000313" key="2">
    <source>
        <dbReference type="EMBL" id="KMQ81363.1"/>
    </source>
</evidence>
<reference evidence="2 3" key="1">
    <citation type="submission" date="2015-04" db="EMBL/GenBank/DDBJ databases">
        <title>Lasius niger genome sequencing.</title>
        <authorList>
            <person name="Konorov E.A."/>
            <person name="Nikitin M.A."/>
            <person name="Kirill M.V."/>
            <person name="Chang P."/>
        </authorList>
    </citation>
    <scope>NUCLEOTIDE SEQUENCE [LARGE SCALE GENOMIC DNA]</scope>
    <source>
        <tissue evidence="2">Whole</tissue>
    </source>
</reference>
<evidence type="ECO:0000256" key="1">
    <source>
        <dbReference type="SAM" id="MobiDB-lite"/>
    </source>
</evidence>
<dbReference type="AlphaFoldDB" id="A0A0J7JST5"/>
<gene>
    <name evidence="2" type="ORF">RF55_26579</name>
</gene>
<dbReference type="Proteomes" id="UP000036403">
    <property type="component" value="Unassembled WGS sequence"/>
</dbReference>
<accession>A0A0J7JST5</accession>
<feature type="region of interest" description="Disordered" evidence="1">
    <location>
        <begin position="28"/>
        <end position="60"/>
    </location>
</feature>
<keyword evidence="3" id="KW-1185">Reference proteome</keyword>
<dbReference type="PaxDb" id="67767-A0A0J7JST5"/>
<proteinExistence type="predicted"/>
<comment type="caution">
    <text evidence="2">The sequence shown here is derived from an EMBL/GenBank/DDBJ whole genome shotgun (WGS) entry which is preliminary data.</text>
</comment>
<name>A0A0J7JST5_LASNI</name>